<dbReference type="STRING" id="1314783.A0A165P0T4"/>
<organism evidence="2 3">
    <name type="scientific">Daedalea quercina L-15889</name>
    <dbReference type="NCBI Taxonomy" id="1314783"/>
    <lineage>
        <taxon>Eukaryota</taxon>
        <taxon>Fungi</taxon>
        <taxon>Dikarya</taxon>
        <taxon>Basidiomycota</taxon>
        <taxon>Agaricomycotina</taxon>
        <taxon>Agaricomycetes</taxon>
        <taxon>Polyporales</taxon>
        <taxon>Fomitopsis</taxon>
    </lineage>
</organism>
<dbReference type="PANTHER" id="PTHR34587">
    <property type="entry name" value="VWFA DOMAIN-CONTAINING PROTEIN"/>
    <property type="match status" value="1"/>
</dbReference>
<name>A0A165P0T4_9APHY</name>
<proteinExistence type="predicted"/>
<reference evidence="2 3" key="1">
    <citation type="journal article" date="2016" name="Mol. Biol. Evol.">
        <title>Comparative Genomics of Early-Diverging Mushroom-Forming Fungi Provides Insights into the Origins of Lignocellulose Decay Capabilities.</title>
        <authorList>
            <person name="Nagy L.G."/>
            <person name="Riley R."/>
            <person name="Tritt A."/>
            <person name="Adam C."/>
            <person name="Daum C."/>
            <person name="Floudas D."/>
            <person name="Sun H."/>
            <person name="Yadav J.S."/>
            <person name="Pangilinan J."/>
            <person name="Larsson K.H."/>
            <person name="Matsuura K."/>
            <person name="Barry K."/>
            <person name="Labutti K."/>
            <person name="Kuo R."/>
            <person name="Ohm R.A."/>
            <person name="Bhattacharya S.S."/>
            <person name="Shirouzu T."/>
            <person name="Yoshinaga Y."/>
            <person name="Martin F.M."/>
            <person name="Grigoriev I.V."/>
            <person name="Hibbett D.S."/>
        </authorList>
    </citation>
    <scope>NUCLEOTIDE SEQUENCE [LARGE SCALE GENOMIC DNA]</scope>
    <source>
        <strain evidence="2 3">L-15889</strain>
    </source>
</reference>
<dbReference type="InterPro" id="IPR053216">
    <property type="entry name" value="Appressorial_penetr-assoc"/>
</dbReference>
<evidence type="ECO:0008006" key="4">
    <source>
        <dbReference type="Google" id="ProtNLM"/>
    </source>
</evidence>
<dbReference type="OrthoDB" id="2336871at2759"/>
<keyword evidence="1" id="KW-0732">Signal</keyword>
<evidence type="ECO:0000256" key="1">
    <source>
        <dbReference type="SAM" id="SignalP"/>
    </source>
</evidence>
<protein>
    <recommendedName>
        <fullName evidence="4">Carbohydrate-binding module family 19 domain-containing protein</fullName>
    </recommendedName>
</protein>
<accession>A0A165P0T4</accession>
<dbReference type="AlphaFoldDB" id="A0A165P0T4"/>
<evidence type="ECO:0000313" key="3">
    <source>
        <dbReference type="Proteomes" id="UP000076727"/>
    </source>
</evidence>
<dbReference type="PANTHER" id="PTHR34587:SF2">
    <property type="entry name" value="G-PROTEIN COUPLED RECEPTORS FAMILY 1 PROFILE DOMAIN-CONTAINING PROTEIN"/>
    <property type="match status" value="1"/>
</dbReference>
<keyword evidence="3" id="KW-1185">Reference proteome</keyword>
<sequence length="398" mass="39634">MKFSTVFALSFAAATVALPHRVVPRDSSFALQNGQQAIAQNAQFATLTANSSCDSGTNACVGSSFAQCVSGEYVLQSCGSGLICAALPLVNSAGTSITCTTQSDLEQRIAATGATSGSNSTSSAGSSVVASATAVSSAASSALASTTAVSSVAASASSSAATGGTATSASASAAAPSSTTASSGNDTAAQSSLTLLDSLINTGFEDDGTNDSEAGEIASATSNNNFINFCSTINLPLTNGTQVKNGSCNAAPMGVIASTSAMPSAKFVNPPNLGSVTANQNFTIALAINNLETGWFVNPDTNYFAAPQQVNASTGLIMGHSHVVIEQISSMNQTEPTDPTKFAFFTGLNAVAENGQLTATVSGGLPKGTYRMASINAAANHQPVLVAVAQHGSLDDMV</sequence>
<dbReference type="EMBL" id="KV429074">
    <property type="protein sequence ID" value="KZT67619.1"/>
    <property type="molecule type" value="Genomic_DNA"/>
</dbReference>
<feature type="signal peptide" evidence="1">
    <location>
        <begin position="1"/>
        <end position="19"/>
    </location>
</feature>
<gene>
    <name evidence="2" type="ORF">DAEQUDRAFT_672941</name>
</gene>
<dbReference type="Proteomes" id="UP000076727">
    <property type="component" value="Unassembled WGS sequence"/>
</dbReference>
<evidence type="ECO:0000313" key="2">
    <source>
        <dbReference type="EMBL" id="KZT67619.1"/>
    </source>
</evidence>
<feature type="chain" id="PRO_5007863615" description="Carbohydrate-binding module family 19 domain-containing protein" evidence="1">
    <location>
        <begin position="20"/>
        <end position="398"/>
    </location>
</feature>